<dbReference type="GO" id="GO:0016491">
    <property type="term" value="F:oxidoreductase activity"/>
    <property type="evidence" value="ECO:0007669"/>
    <property type="project" value="UniProtKB-KW"/>
</dbReference>
<evidence type="ECO:0000313" key="4">
    <source>
        <dbReference type="EMBL" id="ANY83386.1"/>
    </source>
</evidence>
<dbReference type="InterPro" id="IPR036291">
    <property type="entry name" value="NAD(P)-bd_dom_sf"/>
</dbReference>
<evidence type="ECO:0000256" key="1">
    <source>
        <dbReference type="ARBA" id="ARBA00006484"/>
    </source>
</evidence>
<dbReference type="Gene3D" id="3.40.50.720">
    <property type="entry name" value="NAD(P)-binding Rossmann-like Domain"/>
    <property type="match status" value="1"/>
</dbReference>
<keyword evidence="4" id="KW-0614">Plasmid</keyword>
<dbReference type="KEGG" id="moc:BB934_34420"/>
<dbReference type="InterPro" id="IPR020904">
    <property type="entry name" value="Sc_DH/Rdtase_CS"/>
</dbReference>
<dbReference type="OrthoDB" id="154414at2"/>
<reference evidence="4" key="1">
    <citation type="submission" date="2016-07" db="EMBL/GenBank/DDBJ databases">
        <title>Microvirga ossetica sp. nov. a new species of rhizobia isolated from root nodules of the legume species Vicia alpestris Steven originated from North Ossetia region in the Caucasus.</title>
        <authorList>
            <person name="Safronova V.I."/>
            <person name="Kuznetsova I.G."/>
            <person name="Sazanova A.L."/>
            <person name="Belimov A."/>
            <person name="Andronov E."/>
            <person name="Osledkin Y.S."/>
            <person name="Onishchuk O.P."/>
            <person name="Kurchak O.N."/>
            <person name="Shaposhnikov A.I."/>
            <person name="Willems A."/>
            <person name="Tikhonovich I.A."/>
        </authorList>
    </citation>
    <scope>NUCLEOTIDE SEQUENCE [LARGE SCALE GENOMIC DNA]</scope>
    <source>
        <strain evidence="4">V5/3M</strain>
        <plasmid evidence="4">unnamed3</plasmid>
    </source>
</reference>
<dbReference type="SUPFAM" id="SSF51735">
    <property type="entry name" value="NAD(P)-binding Rossmann-fold domains"/>
    <property type="match status" value="1"/>
</dbReference>
<dbReference type="PANTHER" id="PTHR43639">
    <property type="entry name" value="OXIDOREDUCTASE, SHORT-CHAIN DEHYDROGENASE/REDUCTASE FAMILY (AFU_ORTHOLOGUE AFUA_5G02870)"/>
    <property type="match status" value="1"/>
</dbReference>
<organism evidence="4">
    <name type="scientific">Microvirga ossetica</name>
    <dbReference type="NCBI Taxonomy" id="1882682"/>
    <lineage>
        <taxon>Bacteria</taxon>
        <taxon>Pseudomonadati</taxon>
        <taxon>Pseudomonadota</taxon>
        <taxon>Alphaproteobacteria</taxon>
        <taxon>Hyphomicrobiales</taxon>
        <taxon>Methylobacteriaceae</taxon>
        <taxon>Microvirga</taxon>
    </lineage>
</organism>
<gene>
    <name evidence="4" type="ORF">BB934_34420</name>
</gene>
<evidence type="ECO:0000256" key="2">
    <source>
        <dbReference type="ARBA" id="ARBA00023002"/>
    </source>
</evidence>
<dbReference type="PROSITE" id="PS00061">
    <property type="entry name" value="ADH_SHORT"/>
    <property type="match status" value="1"/>
</dbReference>
<dbReference type="AlphaFoldDB" id="A0A1B2ETR8"/>
<dbReference type="PANTHER" id="PTHR43639:SF1">
    <property type="entry name" value="SHORT-CHAIN DEHYDROGENASE_REDUCTASE FAMILY PROTEIN"/>
    <property type="match status" value="1"/>
</dbReference>
<feature type="domain" description="Ketoreductase" evidence="3">
    <location>
        <begin position="6"/>
        <end position="188"/>
    </location>
</feature>
<protein>
    <recommendedName>
        <fullName evidence="3">Ketoreductase domain-containing protein</fullName>
    </recommendedName>
</protein>
<dbReference type="PRINTS" id="PR00081">
    <property type="entry name" value="GDHRDH"/>
</dbReference>
<sequence>MDFSGKVVLVTGGASGIGGATTRAFADAGAKVAFTYMTSADEAGAIEKEYESQGRQVLGLKSDMTKPDEVAEVVRRTERDLGPIDVLFANTGGLLKRSRCVDSTLELWQEAISLNLLSTFLVVQATLRSMEPRQSGSIVLMSSLAGFDGGGGGASHYAATKGAVATLVRSLAKEVGPLGIRVNGVAPGLIGTRFHDTFSTPQGRADSVSRTPLRREGTPQDVADTVLYLASERAGYVTGEVVQINGGVGF</sequence>
<proteinExistence type="inferred from homology"/>
<dbReference type="RefSeq" id="WP_099514399.1">
    <property type="nucleotide sequence ID" value="NZ_CP016618.1"/>
</dbReference>
<dbReference type="CDD" id="cd05233">
    <property type="entry name" value="SDR_c"/>
    <property type="match status" value="1"/>
</dbReference>
<dbReference type="Pfam" id="PF13561">
    <property type="entry name" value="adh_short_C2"/>
    <property type="match status" value="1"/>
</dbReference>
<dbReference type="EMBL" id="CP016618">
    <property type="protein sequence ID" value="ANY83386.1"/>
    <property type="molecule type" value="Genomic_DNA"/>
</dbReference>
<dbReference type="FunFam" id="3.40.50.720:FF:000084">
    <property type="entry name" value="Short-chain dehydrogenase reductase"/>
    <property type="match status" value="1"/>
</dbReference>
<geneLocation type="plasmid" evidence="4">
    <name>unnamed3</name>
</geneLocation>
<name>A0A1B2ETR8_9HYPH</name>
<accession>A0A1B2ETR8</accession>
<dbReference type="InterPro" id="IPR057326">
    <property type="entry name" value="KR_dom"/>
</dbReference>
<dbReference type="PRINTS" id="PR00080">
    <property type="entry name" value="SDRFAMILY"/>
</dbReference>
<dbReference type="SMART" id="SM00822">
    <property type="entry name" value="PKS_KR"/>
    <property type="match status" value="1"/>
</dbReference>
<dbReference type="InterPro" id="IPR002347">
    <property type="entry name" value="SDR_fam"/>
</dbReference>
<comment type="similarity">
    <text evidence="1">Belongs to the short-chain dehydrogenases/reductases (SDR) family.</text>
</comment>
<evidence type="ECO:0000259" key="3">
    <source>
        <dbReference type="SMART" id="SM00822"/>
    </source>
</evidence>
<keyword evidence="2" id="KW-0560">Oxidoreductase</keyword>